<dbReference type="PROSITE" id="PS50885">
    <property type="entry name" value="HAMP"/>
    <property type="match status" value="1"/>
</dbReference>
<dbReference type="GO" id="GO:0000155">
    <property type="term" value="F:phosphorelay sensor kinase activity"/>
    <property type="evidence" value="ECO:0007669"/>
    <property type="project" value="TreeGrafter"/>
</dbReference>
<dbReference type="CDD" id="cd06225">
    <property type="entry name" value="HAMP"/>
    <property type="match status" value="1"/>
</dbReference>
<evidence type="ECO:0000256" key="9">
    <source>
        <dbReference type="ARBA" id="ARBA00022840"/>
    </source>
</evidence>
<keyword evidence="9" id="KW-0067">ATP-binding</keyword>
<dbReference type="GO" id="GO:0005886">
    <property type="term" value="C:plasma membrane"/>
    <property type="evidence" value="ECO:0007669"/>
    <property type="project" value="UniProtKB-SubCell"/>
</dbReference>
<evidence type="ECO:0000256" key="3">
    <source>
        <dbReference type="ARBA" id="ARBA00012438"/>
    </source>
</evidence>
<organism evidence="14 15">
    <name type="scientific">Candidatus Nitrosopumilus koreensis AR1</name>
    <dbReference type="NCBI Taxonomy" id="1229908"/>
    <lineage>
        <taxon>Archaea</taxon>
        <taxon>Nitrososphaerota</taxon>
        <taxon>Nitrososphaeria</taxon>
        <taxon>Nitrosopumilales</taxon>
        <taxon>Nitrosopumilaceae</taxon>
        <taxon>Nitrosopumilus</taxon>
    </lineage>
</organism>
<dbReference type="AlphaFoldDB" id="K0B9E1"/>
<keyword evidence="15" id="KW-1185">Reference proteome</keyword>
<dbReference type="KEGG" id="nkr:NKOR_05940"/>
<evidence type="ECO:0000256" key="12">
    <source>
        <dbReference type="SAM" id="Phobius"/>
    </source>
</evidence>
<comment type="subcellular location">
    <subcellularLocation>
        <location evidence="2">Cell membrane</location>
        <topology evidence="2">Multi-pass membrane protein</topology>
    </subcellularLocation>
</comment>
<dbReference type="SUPFAM" id="SSF158472">
    <property type="entry name" value="HAMP domain-like"/>
    <property type="match status" value="1"/>
</dbReference>
<dbReference type="PANTHER" id="PTHR45528">
    <property type="entry name" value="SENSOR HISTIDINE KINASE CPXA"/>
    <property type="match status" value="1"/>
</dbReference>
<comment type="catalytic activity">
    <reaction evidence="1">
        <text>ATP + protein L-histidine = ADP + protein N-phospho-L-histidine.</text>
        <dbReference type="EC" id="2.7.13.3"/>
    </reaction>
</comment>
<dbReference type="GeneID" id="13725223"/>
<accession>K0B9E1</accession>
<dbReference type="InterPro" id="IPR050398">
    <property type="entry name" value="HssS/ArlS-like"/>
</dbReference>
<feature type="transmembrane region" description="Helical" evidence="12">
    <location>
        <begin position="7"/>
        <end position="29"/>
    </location>
</feature>
<evidence type="ECO:0000313" key="15">
    <source>
        <dbReference type="Proteomes" id="UP000006101"/>
    </source>
</evidence>
<protein>
    <recommendedName>
        <fullName evidence="3">histidine kinase</fullName>
        <ecNumber evidence="3">2.7.13.3</ecNumber>
    </recommendedName>
</protein>
<dbReference type="PATRIC" id="fig|1229908.8.peg.1294"/>
<dbReference type="GO" id="GO:0005524">
    <property type="term" value="F:ATP binding"/>
    <property type="evidence" value="ECO:0007669"/>
    <property type="project" value="UniProtKB-KW"/>
</dbReference>
<evidence type="ECO:0000256" key="6">
    <source>
        <dbReference type="ARBA" id="ARBA00022679"/>
    </source>
</evidence>
<feature type="transmembrane region" description="Helical" evidence="12">
    <location>
        <begin position="282"/>
        <end position="301"/>
    </location>
</feature>
<proteinExistence type="predicted"/>
<evidence type="ECO:0000256" key="4">
    <source>
        <dbReference type="ARBA" id="ARBA00022475"/>
    </source>
</evidence>
<keyword evidence="12" id="KW-1133">Transmembrane helix</keyword>
<evidence type="ECO:0000256" key="5">
    <source>
        <dbReference type="ARBA" id="ARBA00022553"/>
    </source>
</evidence>
<evidence type="ECO:0000259" key="13">
    <source>
        <dbReference type="PROSITE" id="PS50885"/>
    </source>
</evidence>
<dbReference type="InterPro" id="IPR003660">
    <property type="entry name" value="HAMP_dom"/>
</dbReference>
<gene>
    <name evidence="14" type="ORF">NKOR_05940</name>
</gene>
<evidence type="ECO:0000313" key="14">
    <source>
        <dbReference type="EMBL" id="AFS81071.1"/>
    </source>
</evidence>
<dbReference type="Gene3D" id="6.10.340.10">
    <property type="match status" value="1"/>
</dbReference>
<evidence type="ECO:0000256" key="10">
    <source>
        <dbReference type="ARBA" id="ARBA00023012"/>
    </source>
</evidence>
<dbReference type="Proteomes" id="UP000006101">
    <property type="component" value="Chromosome"/>
</dbReference>
<dbReference type="EMBL" id="CP003842">
    <property type="protein sequence ID" value="AFS81071.1"/>
    <property type="molecule type" value="Genomic_DNA"/>
</dbReference>
<evidence type="ECO:0000256" key="2">
    <source>
        <dbReference type="ARBA" id="ARBA00004651"/>
    </source>
</evidence>
<keyword evidence="4" id="KW-1003">Cell membrane</keyword>
<dbReference type="SMART" id="SM00304">
    <property type="entry name" value="HAMP"/>
    <property type="match status" value="1"/>
</dbReference>
<keyword evidence="5" id="KW-0597">Phosphoprotein</keyword>
<keyword evidence="6" id="KW-0808">Transferase</keyword>
<evidence type="ECO:0000256" key="8">
    <source>
        <dbReference type="ARBA" id="ARBA00022777"/>
    </source>
</evidence>
<dbReference type="PANTHER" id="PTHR45528:SF1">
    <property type="entry name" value="SENSOR HISTIDINE KINASE CPXA"/>
    <property type="match status" value="1"/>
</dbReference>
<dbReference type="EC" id="2.7.13.3" evidence="3"/>
<reference evidence="14 15" key="1">
    <citation type="journal article" date="2012" name="J. Bacteriol.">
        <title>Draft Genome Sequence of an Ammonia-Oxidizing Archaeon, "Candidatus Nitrosopumilus koreensis" AR1, from Marine Sediment.</title>
        <authorList>
            <person name="Park S.J."/>
            <person name="Kim J.G."/>
            <person name="Jung M.Y."/>
            <person name="Kim S.J."/>
            <person name="Cha I.T."/>
            <person name="Kwon K."/>
            <person name="Lee J.H."/>
            <person name="Rhee S.K."/>
        </authorList>
    </citation>
    <scope>NUCLEOTIDE SEQUENCE [LARGE SCALE GENOMIC DNA]</scope>
    <source>
        <strain evidence="14 15">AR1</strain>
    </source>
</reference>
<feature type="domain" description="HAMP" evidence="13">
    <location>
        <begin position="303"/>
        <end position="355"/>
    </location>
</feature>
<dbReference type="HOGENOM" id="CLU_775235_0_0_2"/>
<keyword evidence="11 12" id="KW-0472">Membrane</keyword>
<keyword evidence="8" id="KW-0418">Kinase</keyword>
<sequence length="357" mass="39930">MKIKTNVMLAIWIGIIIPVMLSFILYIVMIKSDIVNDKLEDFSIVSTSVEKILETTEHSTIDQLNNIATRTQMRILLDEYNNGIHDTPPEKIRTILLDALNSNDAYQTISIYDNNGVLVSSTSDVMPATNFQFERPNQFSVIYDQGDIDIRAFAPLYLSGTHIGFIELFTKPLYFETAITDLFADHSSLEIFLASKNNDGSATVITPLKYDNYQSGRIIENNSDRPIIKAFAGNAPSVDTAIDYRGKEVVTYVKYLDHYDLGLVVKIDKADLLATVNVFETWSVIQIIFAGGIIFFPAIMFSRSILKPLKKIQAASKLISQGNFVAPMDVGGVSEIQSLNKSICEMAQQLEKTKNKN</sequence>
<dbReference type="STRING" id="1229908.NKOR_05940"/>
<name>K0B9E1_9ARCH</name>
<keyword evidence="10" id="KW-0902">Two-component regulatory system</keyword>
<evidence type="ECO:0000256" key="11">
    <source>
        <dbReference type="ARBA" id="ARBA00023136"/>
    </source>
</evidence>
<keyword evidence="7" id="KW-0547">Nucleotide-binding</keyword>
<dbReference type="Pfam" id="PF00672">
    <property type="entry name" value="HAMP"/>
    <property type="match status" value="1"/>
</dbReference>
<dbReference type="RefSeq" id="WP_014963455.1">
    <property type="nucleotide sequence ID" value="NC_018655.1"/>
</dbReference>
<evidence type="ECO:0000256" key="1">
    <source>
        <dbReference type="ARBA" id="ARBA00000085"/>
    </source>
</evidence>
<evidence type="ECO:0000256" key="7">
    <source>
        <dbReference type="ARBA" id="ARBA00022741"/>
    </source>
</evidence>
<keyword evidence="12" id="KW-0812">Transmembrane</keyword>